<protein>
    <submittedName>
        <fullName evidence="1">Uncharacterized protein</fullName>
    </submittedName>
</protein>
<reference evidence="1" key="1">
    <citation type="submission" date="2021-12" db="EMBL/GenBank/DDBJ databases">
        <title>Prjna785345.</title>
        <authorList>
            <person name="Rujirawat T."/>
            <person name="Krajaejun T."/>
        </authorList>
    </citation>
    <scope>NUCLEOTIDE SEQUENCE</scope>
    <source>
        <strain evidence="1">Pi057C3</strain>
    </source>
</reference>
<dbReference type="PANTHER" id="PTHR43358">
    <property type="entry name" value="ALPHA/BETA-HYDROLASE"/>
    <property type="match status" value="1"/>
</dbReference>
<keyword evidence="2" id="KW-1185">Reference proteome</keyword>
<comment type="caution">
    <text evidence="1">The sequence shown here is derived from an EMBL/GenBank/DDBJ whole genome shotgun (WGS) entry which is preliminary data.</text>
</comment>
<dbReference type="EMBL" id="JAKCXM010005272">
    <property type="protein sequence ID" value="KAJ0389008.1"/>
    <property type="molecule type" value="Genomic_DNA"/>
</dbReference>
<dbReference type="AlphaFoldDB" id="A0AAD5LY76"/>
<dbReference type="InterPro" id="IPR052920">
    <property type="entry name" value="DNA-binding_regulatory"/>
</dbReference>
<organism evidence="1 2">
    <name type="scientific">Pythium insidiosum</name>
    <name type="common">Pythiosis disease agent</name>
    <dbReference type="NCBI Taxonomy" id="114742"/>
    <lineage>
        <taxon>Eukaryota</taxon>
        <taxon>Sar</taxon>
        <taxon>Stramenopiles</taxon>
        <taxon>Oomycota</taxon>
        <taxon>Peronosporomycetes</taxon>
        <taxon>Pythiales</taxon>
        <taxon>Pythiaceae</taxon>
        <taxon>Pythium</taxon>
    </lineage>
</organism>
<dbReference type="PANTHER" id="PTHR43358:SF4">
    <property type="entry name" value="ALPHA_BETA HYDROLASE FOLD-1 DOMAIN-CONTAINING PROTEIN"/>
    <property type="match status" value="1"/>
</dbReference>
<gene>
    <name evidence="1" type="ORF">P43SY_010613</name>
</gene>
<proteinExistence type="predicted"/>
<evidence type="ECO:0000313" key="2">
    <source>
        <dbReference type="Proteomes" id="UP001209570"/>
    </source>
</evidence>
<sequence>MWSMIKQGYEGLVMTVIRPMRATYATEELGPSRLLIGDVVTERQDLQLKNPAGYTLECSWWQPKSSSTSTTDTYAGCNSIVFFAGIPGI</sequence>
<dbReference type="Proteomes" id="UP001209570">
    <property type="component" value="Unassembled WGS sequence"/>
</dbReference>
<accession>A0AAD5LY76</accession>
<name>A0AAD5LY76_PYTIN</name>
<evidence type="ECO:0000313" key="1">
    <source>
        <dbReference type="EMBL" id="KAJ0389008.1"/>
    </source>
</evidence>